<dbReference type="SUPFAM" id="SSF90209">
    <property type="entry name" value="Ran binding protein zinc finger-like"/>
    <property type="match status" value="1"/>
</dbReference>
<evidence type="ECO:0000256" key="4">
    <source>
        <dbReference type="PROSITE-ProRule" id="PRU00322"/>
    </source>
</evidence>
<reference evidence="8 9" key="1">
    <citation type="submission" date="2018-10" db="EMBL/GenBank/DDBJ databases">
        <title>Fifty Aureobasidium pullulans genomes reveal a recombining polyextremotolerant generalist.</title>
        <authorList>
            <person name="Gostincar C."/>
            <person name="Turk M."/>
            <person name="Zajc J."/>
            <person name="Gunde-Cimerman N."/>
        </authorList>
    </citation>
    <scope>NUCLEOTIDE SEQUENCE [LARGE SCALE GENOMIC DNA]</scope>
    <source>
        <strain evidence="8 9">EXF-11318</strain>
    </source>
</reference>
<comment type="caution">
    <text evidence="8">The sequence shown here is derived from an EMBL/GenBank/DDBJ whole genome shotgun (WGS) entry which is preliminary data.</text>
</comment>
<evidence type="ECO:0000313" key="8">
    <source>
        <dbReference type="EMBL" id="THW21385.1"/>
    </source>
</evidence>
<evidence type="ECO:0000256" key="1">
    <source>
        <dbReference type="ARBA" id="ARBA00022723"/>
    </source>
</evidence>
<protein>
    <submittedName>
        <fullName evidence="8">Putative zinc metallopeptidase</fullName>
    </submittedName>
</protein>
<dbReference type="InterPro" id="IPR013536">
    <property type="entry name" value="WLM_dom"/>
</dbReference>
<dbReference type="PROSITE" id="PS01358">
    <property type="entry name" value="ZF_RANBP2_1"/>
    <property type="match status" value="1"/>
</dbReference>
<dbReference type="PROSITE" id="PS50199">
    <property type="entry name" value="ZF_RANBP2_2"/>
    <property type="match status" value="1"/>
</dbReference>
<evidence type="ECO:0000259" key="7">
    <source>
        <dbReference type="PROSITE" id="PS51397"/>
    </source>
</evidence>
<proteinExistence type="predicted"/>
<dbReference type="Pfam" id="PF08325">
    <property type="entry name" value="WLM"/>
    <property type="match status" value="1"/>
</dbReference>
<name>A0A4S8WAC2_AURPU</name>
<dbReference type="GO" id="GO:0006281">
    <property type="term" value="P:DNA repair"/>
    <property type="evidence" value="ECO:0007669"/>
    <property type="project" value="TreeGrafter"/>
</dbReference>
<feature type="region of interest" description="Disordered" evidence="5">
    <location>
        <begin position="275"/>
        <end position="379"/>
    </location>
</feature>
<dbReference type="InterPro" id="IPR053000">
    <property type="entry name" value="WSS1-like_metalloprotease"/>
</dbReference>
<keyword evidence="1" id="KW-0479">Metal-binding</keyword>
<feature type="domain" description="RanBP2-type" evidence="6">
    <location>
        <begin position="389"/>
        <end position="418"/>
    </location>
</feature>
<dbReference type="Proteomes" id="UP000308014">
    <property type="component" value="Unassembled WGS sequence"/>
</dbReference>
<dbReference type="PANTHER" id="PTHR46622">
    <property type="entry name" value="DNA-DEPENDENT METALLOPROTEASE WSS1"/>
    <property type="match status" value="1"/>
</dbReference>
<dbReference type="GO" id="GO:0005634">
    <property type="term" value="C:nucleus"/>
    <property type="evidence" value="ECO:0007669"/>
    <property type="project" value="TreeGrafter"/>
</dbReference>
<gene>
    <name evidence="8" type="ORF">D6D24_01783</name>
</gene>
<dbReference type="GO" id="GO:0008237">
    <property type="term" value="F:metallopeptidase activity"/>
    <property type="evidence" value="ECO:0007669"/>
    <property type="project" value="TreeGrafter"/>
</dbReference>
<dbReference type="PROSITE" id="PS51397">
    <property type="entry name" value="WLM"/>
    <property type="match status" value="1"/>
</dbReference>
<dbReference type="PROSITE" id="PS50330">
    <property type="entry name" value="UIM"/>
    <property type="match status" value="1"/>
</dbReference>
<evidence type="ECO:0000256" key="5">
    <source>
        <dbReference type="SAM" id="MobiDB-lite"/>
    </source>
</evidence>
<feature type="compositionally biased region" description="Polar residues" evidence="5">
    <location>
        <begin position="14"/>
        <end position="23"/>
    </location>
</feature>
<dbReference type="InterPro" id="IPR001876">
    <property type="entry name" value="Znf_RanBP2"/>
</dbReference>
<dbReference type="GO" id="GO:0008270">
    <property type="term" value="F:zinc ion binding"/>
    <property type="evidence" value="ECO:0007669"/>
    <property type="project" value="UniProtKB-KW"/>
</dbReference>
<dbReference type="SMART" id="SM00547">
    <property type="entry name" value="ZnF_RBZ"/>
    <property type="match status" value="1"/>
</dbReference>
<dbReference type="Gene3D" id="2.30.30.380">
    <property type="entry name" value="Zn-finger domain of Sec23/24"/>
    <property type="match status" value="1"/>
</dbReference>
<feature type="region of interest" description="Disordered" evidence="5">
    <location>
        <begin position="1"/>
        <end position="23"/>
    </location>
</feature>
<accession>A0A4S8WAC2</accession>
<feature type="domain" description="WLM" evidence="7">
    <location>
        <begin position="22"/>
        <end position="219"/>
    </location>
</feature>
<dbReference type="PANTHER" id="PTHR46622:SF1">
    <property type="entry name" value="DNA-DEPENDENT METALLOPROTEASE WSS1"/>
    <property type="match status" value="1"/>
</dbReference>
<evidence type="ECO:0000256" key="2">
    <source>
        <dbReference type="ARBA" id="ARBA00022771"/>
    </source>
</evidence>
<dbReference type="InterPro" id="IPR036443">
    <property type="entry name" value="Znf_RanBP2_sf"/>
</dbReference>
<sequence length="480" mass="53209">MFPGGNNIRVGGPSNHQKSYPSSFQEHDSLFGSYEHLMDCPQPEEALLRLRKIASLVKPLMRKRSWKVKVLTEFLPDDQRLLGLNINKTFKICVRLRYTHNPGTFLPIEECVDTLLHELSHIIFGDHDSNFHALWDELRDDHETLVLRGYTGEGFLTGGKKLGGGPVPPQHEMRRLARANAEKRRVLQKGSGRTVGGKRVPPGADLRKILADAADRRATVDRGCASGTAQANNLAEQAGRHTFKTKAEEDDANNRAIAEALMDLMEEEEAQKMKGTFSTPSPTGGLTWSKEHGLATTGPDFTGSDAARNEEEQLEWALQESLKDGHSRKRPLSIDDDDDNLTLDKVPPPTKPPLQTMGRKDTPLIDLTGDDEDVDEGPAQKPILHPPPESGSWACQVCTYINLQTHLACDACGVERPAFMVPPAPSGTVGRKNNARTAPAYADKKGQKKEPPGWRCRECGTFVEHMWWCCTLCGLMKDRS</sequence>
<organism evidence="8 9">
    <name type="scientific">Aureobasidium pullulans</name>
    <name type="common">Black yeast</name>
    <name type="synonym">Pullularia pullulans</name>
    <dbReference type="NCBI Taxonomy" id="5580"/>
    <lineage>
        <taxon>Eukaryota</taxon>
        <taxon>Fungi</taxon>
        <taxon>Dikarya</taxon>
        <taxon>Ascomycota</taxon>
        <taxon>Pezizomycotina</taxon>
        <taxon>Dothideomycetes</taxon>
        <taxon>Dothideomycetidae</taxon>
        <taxon>Dothideales</taxon>
        <taxon>Saccotheciaceae</taxon>
        <taxon>Aureobasidium</taxon>
    </lineage>
</organism>
<keyword evidence="2 4" id="KW-0863">Zinc-finger</keyword>
<evidence type="ECO:0000256" key="3">
    <source>
        <dbReference type="ARBA" id="ARBA00022833"/>
    </source>
</evidence>
<dbReference type="EMBL" id="QZAJ01000034">
    <property type="protein sequence ID" value="THW21385.1"/>
    <property type="molecule type" value="Genomic_DNA"/>
</dbReference>
<dbReference type="AlphaFoldDB" id="A0A4S8WAC2"/>
<keyword evidence="3" id="KW-0862">Zinc</keyword>
<dbReference type="InterPro" id="IPR003903">
    <property type="entry name" value="UIM_dom"/>
</dbReference>
<evidence type="ECO:0000259" key="6">
    <source>
        <dbReference type="PROSITE" id="PS50199"/>
    </source>
</evidence>
<feature type="compositionally biased region" description="Polar residues" evidence="5">
    <location>
        <begin position="276"/>
        <end position="286"/>
    </location>
</feature>
<evidence type="ECO:0000313" key="9">
    <source>
        <dbReference type="Proteomes" id="UP000308014"/>
    </source>
</evidence>